<dbReference type="Gene3D" id="2.10.270.10">
    <property type="entry name" value="Cholin Binding"/>
    <property type="match status" value="2"/>
</dbReference>
<dbReference type="InterPro" id="IPR018337">
    <property type="entry name" value="Cell_wall/Cho-bd_repeat"/>
</dbReference>
<evidence type="ECO:0000313" key="8">
    <source>
        <dbReference type="Proteomes" id="UP000587880"/>
    </source>
</evidence>
<evidence type="ECO:0000259" key="4">
    <source>
        <dbReference type="SMART" id="SM00635"/>
    </source>
</evidence>
<evidence type="ECO:0000256" key="1">
    <source>
        <dbReference type="ARBA" id="ARBA00004196"/>
    </source>
</evidence>
<evidence type="ECO:0000313" key="7">
    <source>
        <dbReference type="Proteomes" id="UP000190973"/>
    </source>
</evidence>
<name>A0A1S8RX48_CLOBE</name>
<sequence>MKHKFSRGLIALGIAVSTLVTFKPMRVSAEWLKNYDGNWRYIEGYTYATGWRQIGANWYFFDPYGLMRTGWISSNGEWYYADLSGAMQTGVIQIEGKIYLFSSNGALQKGTNIINGKIFNFGDDGACIGSDYPVPDKGFDYYGNNSIPYVPSQIVSEDGNMSNSIPADGLNPAKKQYKVKFKDPDAENSDDELLKTKTVDEDTMITLYKPAKSGYSFVEWNTKSDGDGTSYEYDDRIKVKENITLYAQWEKNNSSSTDDSVKVKSIIVTGANGLSEIKTKDGTLQMTKLVVPNTATTQTVTWSVVNGITGEATISSNGKLTAVANGTVTVKATANDGSGVFGSAVITISGQ</sequence>
<dbReference type="AlphaFoldDB" id="A0A1S8RX48"/>
<evidence type="ECO:0000313" key="5">
    <source>
        <dbReference type="EMBL" id="NMF05839.1"/>
    </source>
</evidence>
<comment type="subcellular location">
    <subcellularLocation>
        <location evidence="1">Cell envelope</location>
    </subcellularLocation>
</comment>
<protein>
    <submittedName>
        <fullName evidence="5">Bacteriocin</fullName>
    </submittedName>
    <submittedName>
        <fullName evidence="6">Toxin B</fullName>
    </submittedName>
</protein>
<dbReference type="EMBL" id="LZZI01000111">
    <property type="protein sequence ID" value="OOM57615.1"/>
    <property type="molecule type" value="Genomic_DNA"/>
</dbReference>
<dbReference type="Gene3D" id="2.60.40.1080">
    <property type="match status" value="1"/>
</dbReference>
<keyword evidence="2" id="KW-0677">Repeat</keyword>
<dbReference type="GO" id="GO:0030313">
    <property type="term" value="C:cell envelope"/>
    <property type="evidence" value="ECO:0007669"/>
    <property type="project" value="UniProtKB-SubCell"/>
</dbReference>
<proteinExistence type="predicted"/>
<dbReference type="InterPro" id="IPR013378">
    <property type="entry name" value="InlB-like_B-rpt"/>
</dbReference>
<gene>
    <name evidence="6" type="primary">toxB_2</name>
    <name evidence="6" type="ORF">CLBCK_41580</name>
    <name evidence="5" type="ORF">HF849_14000</name>
</gene>
<dbReference type="PROSITE" id="PS51170">
    <property type="entry name" value="CW"/>
    <property type="match status" value="2"/>
</dbReference>
<dbReference type="NCBIfam" id="TIGR02543">
    <property type="entry name" value="List_Bact_rpt"/>
    <property type="match status" value="1"/>
</dbReference>
<dbReference type="SMART" id="SM00635">
    <property type="entry name" value="BID_2"/>
    <property type="match status" value="1"/>
</dbReference>
<dbReference type="Proteomes" id="UP000190973">
    <property type="component" value="Unassembled WGS sequence"/>
</dbReference>
<accession>A0A1S8RX48</accession>
<reference evidence="5 8" key="2">
    <citation type="submission" date="2020-04" db="EMBL/GenBank/DDBJ databases">
        <authorList>
            <person name="Hitch T.C.A."/>
            <person name="Wylensek D."/>
            <person name="Clavel T."/>
        </authorList>
    </citation>
    <scope>NUCLEOTIDE SEQUENCE [LARGE SCALE GENOMIC DNA]</scope>
    <source>
        <strain evidence="5 8">WB01_NA02</strain>
    </source>
</reference>
<evidence type="ECO:0000256" key="2">
    <source>
        <dbReference type="ARBA" id="ARBA00022737"/>
    </source>
</evidence>
<dbReference type="Proteomes" id="UP000587880">
    <property type="component" value="Unassembled WGS sequence"/>
</dbReference>
<dbReference type="Pfam" id="PF19127">
    <property type="entry name" value="Choline_bind_3"/>
    <property type="match status" value="1"/>
</dbReference>
<dbReference type="InterPro" id="IPR003343">
    <property type="entry name" value="Big_2"/>
</dbReference>
<reference evidence="6 7" key="1">
    <citation type="submission" date="2016-05" db="EMBL/GenBank/DDBJ databases">
        <title>Microbial solvent formation.</title>
        <authorList>
            <person name="Poehlein A."/>
            <person name="Montoya Solano J.D."/>
            <person name="Flitsch S."/>
            <person name="Krabben P."/>
            <person name="Duerre P."/>
            <person name="Daniel R."/>
        </authorList>
    </citation>
    <scope>NUCLEOTIDE SEQUENCE [LARGE SCALE GENOMIC DNA]</scope>
    <source>
        <strain evidence="6 7">DSM 53</strain>
    </source>
</reference>
<dbReference type="SUPFAM" id="SSF69360">
    <property type="entry name" value="Cell wall binding repeat"/>
    <property type="match status" value="1"/>
</dbReference>
<dbReference type="InterPro" id="IPR008964">
    <property type="entry name" value="Invasin/intimin_cell_adhesion"/>
</dbReference>
<organism evidence="6 7">
    <name type="scientific">Clostridium beijerinckii</name>
    <name type="common">Clostridium MP</name>
    <dbReference type="NCBI Taxonomy" id="1520"/>
    <lineage>
        <taxon>Bacteria</taxon>
        <taxon>Bacillati</taxon>
        <taxon>Bacillota</taxon>
        <taxon>Clostridia</taxon>
        <taxon>Eubacteriales</taxon>
        <taxon>Clostridiaceae</taxon>
        <taxon>Clostridium</taxon>
    </lineage>
</organism>
<dbReference type="InterPro" id="IPR042229">
    <property type="entry name" value="Listeria/Bacterioides_rpt_sf"/>
</dbReference>
<feature type="domain" description="BIG2" evidence="4">
    <location>
        <begin position="262"/>
        <end position="344"/>
    </location>
</feature>
<dbReference type="Pfam" id="PF09479">
    <property type="entry name" value="Flg_new"/>
    <property type="match status" value="1"/>
</dbReference>
<comment type="caution">
    <text evidence="6">The sequence shown here is derived from an EMBL/GenBank/DDBJ whole genome shotgun (WGS) entry which is preliminary data.</text>
</comment>
<dbReference type="SUPFAM" id="SSF49373">
    <property type="entry name" value="Invasin/intimin cell-adhesion fragments"/>
    <property type="match status" value="1"/>
</dbReference>
<dbReference type="RefSeq" id="WP_077840416.1">
    <property type="nucleotide sequence ID" value="NZ_JABAGD010000024.1"/>
</dbReference>
<dbReference type="EMBL" id="JABAGD010000024">
    <property type="protein sequence ID" value="NMF05839.1"/>
    <property type="molecule type" value="Genomic_DNA"/>
</dbReference>
<dbReference type="Pfam" id="PF02368">
    <property type="entry name" value="Big_2"/>
    <property type="match status" value="1"/>
</dbReference>
<evidence type="ECO:0000313" key="6">
    <source>
        <dbReference type="EMBL" id="OOM57615.1"/>
    </source>
</evidence>
<feature type="repeat" description="Cell wall-binding" evidence="3">
    <location>
        <begin position="48"/>
        <end position="67"/>
    </location>
</feature>
<feature type="repeat" description="Cell wall-binding" evidence="3">
    <location>
        <begin position="68"/>
        <end position="87"/>
    </location>
</feature>
<evidence type="ECO:0000256" key="3">
    <source>
        <dbReference type="PROSITE-ProRule" id="PRU00591"/>
    </source>
</evidence>
<dbReference type="Gene3D" id="2.60.40.4270">
    <property type="entry name" value="Listeria-Bacteroides repeat domain"/>
    <property type="match status" value="1"/>
</dbReference>